<comment type="caution">
    <text evidence="12">The sequence shown here is derived from an EMBL/GenBank/DDBJ whole genome shotgun (WGS) entry which is preliminary data.</text>
</comment>
<feature type="DNA-binding region" description="OmpR/PhoB-type" evidence="9">
    <location>
        <begin position="130"/>
        <end position="229"/>
    </location>
</feature>
<dbReference type="CDD" id="cd17620">
    <property type="entry name" value="REC_OmpR_KdpE-like"/>
    <property type="match status" value="1"/>
</dbReference>
<evidence type="ECO:0000256" key="2">
    <source>
        <dbReference type="ARBA" id="ARBA00022490"/>
    </source>
</evidence>
<evidence type="ECO:0000256" key="6">
    <source>
        <dbReference type="ARBA" id="ARBA00023125"/>
    </source>
</evidence>
<dbReference type="AlphaFoldDB" id="A0A3M0CUG5"/>
<gene>
    <name evidence="12" type="ORF">BXY39_0620</name>
</gene>
<evidence type="ECO:0000313" key="13">
    <source>
        <dbReference type="Proteomes" id="UP000271227"/>
    </source>
</evidence>
<dbReference type="SUPFAM" id="SSF52172">
    <property type="entry name" value="CheY-like"/>
    <property type="match status" value="1"/>
</dbReference>
<keyword evidence="5" id="KW-0805">Transcription regulation</keyword>
<dbReference type="InterPro" id="IPR001789">
    <property type="entry name" value="Sig_transdc_resp-reg_receiver"/>
</dbReference>
<dbReference type="GO" id="GO:0005829">
    <property type="term" value="C:cytosol"/>
    <property type="evidence" value="ECO:0007669"/>
    <property type="project" value="TreeGrafter"/>
</dbReference>
<feature type="domain" description="Response regulatory" evidence="10">
    <location>
        <begin position="7"/>
        <end position="120"/>
    </location>
</feature>
<dbReference type="Gene3D" id="3.40.50.2300">
    <property type="match status" value="1"/>
</dbReference>
<dbReference type="InterPro" id="IPR011006">
    <property type="entry name" value="CheY-like_superfamily"/>
</dbReference>
<dbReference type="GO" id="GO:0045893">
    <property type="term" value="P:positive regulation of DNA-templated transcription"/>
    <property type="evidence" value="ECO:0007669"/>
    <property type="project" value="UniProtKB-ARBA"/>
</dbReference>
<evidence type="ECO:0000256" key="8">
    <source>
        <dbReference type="PROSITE-ProRule" id="PRU00169"/>
    </source>
</evidence>
<comment type="subcellular location">
    <subcellularLocation>
        <location evidence="1">Cytoplasm</location>
    </subcellularLocation>
</comment>
<dbReference type="InterPro" id="IPR036388">
    <property type="entry name" value="WH-like_DNA-bd_sf"/>
</dbReference>
<keyword evidence="3 8" id="KW-0597">Phosphoprotein</keyword>
<dbReference type="GO" id="GO:0000156">
    <property type="term" value="F:phosphorelay response regulator activity"/>
    <property type="evidence" value="ECO:0007669"/>
    <property type="project" value="TreeGrafter"/>
</dbReference>
<evidence type="ECO:0000256" key="5">
    <source>
        <dbReference type="ARBA" id="ARBA00023015"/>
    </source>
</evidence>
<feature type="modified residue" description="4-aspartylphosphate" evidence="8">
    <location>
        <position position="56"/>
    </location>
</feature>
<keyword evidence="13" id="KW-1185">Reference proteome</keyword>
<dbReference type="PROSITE" id="PS51755">
    <property type="entry name" value="OMPR_PHOB"/>
    <property type="match status" value="1"/>
</dbReference>
<evidence type="ECO:0000256" key="7">
    <source>
        <dbReference type="ARBA" id="ARBA00023163"/>
    </source>
</evidence>
<dbReference type="InParanoid" id="A0A3M0CUG5"/>
<evidence type="ECO:0000259" key="11">
    <source>
        <dbReference type="PROSITE" id="PS51755"/>
    </source>
</evidence>
<organism evidence="12 13">
    <name type="scientific">Eilatimonas milleporae</name>
    <dbReference type="NCBI Taxonomy" id="911205"/>
    <lineage>
        <taxon>Bacteria</taxon>
        <taxon>Pseudomonadati</taxon>
        <taxon>Pseudomonadota</taxon>
        <taxon>Alphaproteobacteria</taxon>
        <taxon>Kordiimonadales</taxon>
        <taxon>Kordiimonadaceae</taxon>
        <taxon>Eilatimonas</taxon>
    </lineage>
</organism>
<dbReference type="FunCoup" id="A0A3M0CUG5">
    <property type="interactions" value="162"/>
</dbReference>
<evidence type="ECO:0000313" key="12">
    <source>
        <dbReference type="EMBL" id="RMB12130.1"/>
    </source>
</evidence>
<dbReference type="Pfam" id="PF00072">
    <property type="entry name" value="Response_reg"/>
    <property type="match status" value="1"/>
</dbReference>
<dbReference type="RefSeq" id="WP_245998950.1">
    <property type="nucleotide sequence ID" value="NZ_REFR01000009.1"/>
</dbReference>
<dbReference type="GO" id="GO:0042802">
    <property type="term" value="F:identical protein binding"/>
    <property type="evidence" value="ECO:0007669"/>
    <property type="project" value="UniProtKB-ARBA"/>
</dbReference>
<evidence type="ECO:0000256" key="1">
    <source>
        <dbReference type="ARBA" id="ARBA00004496"/>
    </source>
</evidence>
<keyword evidence="2" id="KW-0963">Cytoplasm</keyword>
<reference evidence="12 13" key="1">
    <citation type="submission" date="2018-10" db="EMBL/GenBank/DDBJ databases">
        <title>Genomic Encyclopedia of Archaeal and Bacterial Type Strains, Phase II (KMG-II): from individual species to whole genera.</title>
        <authorList>
            <person name="Goeker M."/>
        </authorList>
    </citation>
    <scope>NUCLEOTIDE SEQUENCE [LARGE SCALE GENOMIC DNA]</scope>
    <source>
        <strain evidence="12 13">DSM 25217</strain>
    </source>
</reference>
<dbReference type="PANTHER" id="PTHR48111">
    <property type="entry name" value="REGULATOR OF RPOS"/>
    <property type="match status" value="1"/>
</dbReference>
<sequence length="233" mass="26851">MRKIGARILVIDDEVEIRRFLKIGLKSNDYIMLEAANGQDGLGAASMDKPDLIILDLGLPDMSGLEVLKSIREWSKVPVIVLSVRREEREKVEAFERGANDYVTKPFGMAELVARIRAQLRDRILEDLEETSFVIGDLEVDLIAHKVALRGERIHLTPKEYALLSILVKNEGRVIPHKQLIRDLWGEAYGDDNQYLRVYVRQLRRKIEKDRMRDQYIHTEPGIGYRLEYVSAP</sequence>
<dbReference type="Proteomes" id="UP000271227">
    <property type="component" value="Unassembled WGS sequence"/>
</dbReference>
<keyword evidence="6 9" id="KW-0238">DNA-binding</keyword>
<evidence type="ECO:0000256" key="9">
    <source>
        <dbReference type="PROSITE-ProRule" id="PRU01091"/>
    </source>
</evidence>
<dbReference type="PANTHER" id="PTHR48111:SF50">
    <property type="entry name" value="KDP OPERON TRANSCRIPTIONAL REGULATORY PROTEIN KDPE"/>
    <property type="match status" value="1"/>
</dbReference>
<evidence type="ECO:0000256" key="4">
    <source>
        <dbReference type="ARBA" id="ARBA00023012"/>
    </source>
</evidence>
<evidence type="ECO:0000259" key="10">
    <source>
        <dbReference type="PROSITE" id="PS50110"/>
    </source>
</evidence>
<dbReference type="GO" id="GO:0032993">
    <property type="term" value="C:protein-DNA complex"/>
    <property type="evidence" value="ECO:0007669"/>
    <property type="project" value="TreeGrafter"/>
</dbReference>
<proteinExistence type="predicted"/>
<dbReference type="SMART" id="SM00448">
    <property type="entry name" value="REC"/>
    <property type="match status" value="1"/>
</dbReference>
<keyword evidence="4" id="KW-0902">Two-component regulatory system</keyword>
<dbReference type="SMART" id="SM00862">
    <property type="entry name" value="Trans_reg_C"/>
    <property type="match status" value="1"/>
</dbReference>
<dbReference type="FunFam" id="3.40.50.2300:FF:000021">
    <property type="entry name" value="Two-component system response regulator KdpE"/>
    <property type="match status" value="1"/>
</dbReference>
<protein>
    <submittedName>
        <fullName evidence="12">Two-component system KDP operon response regulator KdpE</fullName>
    </submittedName>
</protein>
<evidence type="ECO:0000256" key="3">
    <source>
        <dbReference type="ARBA" id="ARBA00022553"/>
    </source>
</evidence>
<dbReference type="EMBL" id="REFR01000009">
    <property type="protein sequence ID" value="RMB12130.1"/>
    <property type="molecule type" value="Genomic_DNA"/>
</dbReference>
<feature type="domain" description="OmpR/PhoB-type" evidence="11">
    <location>
        <begin position="130"/>
        <end position="229"/>
    </location>
</feature>
<dbReference type="PROSITE" id="PS50110">
    <property type="entry name" value="RESPONSE_REGULATORY"/>
    <property type="match status" value="1"/>
</dbReference>
<dbReference type="Gene3D" id="1.10.10.10">
    <property type="entry name" value="Winged helix-like DNA-binding domain superfamily/Winged helix DNA-binding domain"/>
    <property type="match status" value="1"/>
</dbReference>
<name>A0A3M0CUG5_9PROT</name>
<dbReference type="InterPro" id="IPR039420">
    <property type="entry name" value="WalR-like"/>
</dbReference>
<dbReference type="Pfam" id="PF00486">
    <property type="entry name" value="Trans_reg_C"/>
    <property type="match status" value="1"/>
</dbReference>
<dbReference type="CDD" id="cd00383">
    <property type="entry name" value="trans_reg_C"/>
    <property type="match status" value="1"/>
</dbReference>
<dbReference type="InterPro" id="IPR001867">
    <property type="entry name" value="OmpR/PhoB-type_DNA-bd"/>
</dbReference>
<dbReference type="GO" id="GO:0000987">
    <property type="term" value="F:cis-regulatory region sequence-specific DNA binding"/>
    <property type="evidence" value="ECO:0007669"/>
    <property type="project" value="UniProtKB-ARBA"/>
</dbReference>
<dbReference type="Gene3D" id="6.10.250.690">
    <property type="match status" value="1"/>
</dbReference>
<accession>A0A3M0CUG5</accession>
<keyword evidence="7" id="KW-0804">Transcription</keyword>